<gene>
    <name evidence="2" type="ORF">Ga0061067_101471</name>
</gene>
<dbReference type="AlphaFoldDB" id="A0A0K6HNH6"/>
<dbReference type="InterPro" id="IPR038696">
    <property type="entry name" value="IalB_sf"/>
</dbReference>
<dbReference type="EMBL" id="CYHE01000001">
    <property type="protein sequence ID" value="CUA92348.1"/>
    <property type="molecule type" value="Genomic_DNA"/>
</dbReference>
<sequence length="176" mass="18141">MNLKLASSLAGAAMIFSAGLATAQTPGGLPSGASSVKETFDDWTVTCLSGEGGKRCAISQQQQDQQTRQMVLLAEFAPAADGTVNGTLVLPFGLNLDGGVKLTVDDQEKVTGARFQTCMPVGCVVPLTLNKDTVAAIRKGNILKLGVQAVAGNPLHLQVSLKGFSAALDRSAALLK</sequence>
<name>A0A0K6HNH6_9HYPH</name>
<proteinExistence type="predicted"/>
<dbReference type="Pfam" id="PF06776">
    <property type="entry name" value="IalB"/>
    <property type="match status" value="1"/>
</dbReference>
<feature type="chain" id="PRO_5005504149" evidence="1">
    <location>
        <begin position="24"/>
        <end position="176"/>
    </location>
</feature>
<dbReference type="Proteomes" id="UP000183900">
    <property type="component" value="Unassembled WGS sequence"/>
</dbReference>
<evidence type="ECO:0000256" key="1">
    <source>
        <dbReference type="SAM" id="SignalP"/>
    </source>
</evidence>
<keyword evidence="1" id="KW-0732">Signal</keyword>
<accession>A0A0K6HNH6</accession>
<protein>
    <submittedName>
        <fullName evidence="2">Invasion protein IalB, involved in pathogenesis</fullName>
    </submittedName>
</protein>
<organism evidence="2 3">
    <name type="scientific">Pannonibacter indicus</name>
    <dbReference type="NCBI Taxonomy" id="466044"/>
    <lineage>
        <taxon>Bacteria</taxon>
        <taxon>Pseudomonadati</taxon>
        <taxon>Pseudomonadota</taxon>
        <taxon>Alphaproteobacteria</taxon>
        <taxon>Hyphomicrobiales</taxon>
        <taxon>Stappiaceae</taxon>
        <taxon>Pannonibacter</taxon>
    </lineage>
</organism>
<dbReference type="Gene3D" id="2.60.40.1880">
    <property type="entry name" value="Invasion associated locus B (IalB) protein"/>
    <property type="match status" value="1"/>
</dbReference>
<dbReference type="InterPro" id="IPR010642">
    <property type="entry name" value="Invasion_prot_B"/>
</dbReference>
<evidence type="ECO:0000313" key="3">
    <source>
        <dbReference type="Proteomes" id="UP000183900"/>
    </source>
</evidence>
<reference evidence="3" key="1">
    <citation type="submission" date="2015-08" db="EMBL/GenBank/DDBJ databases">
        <authorList>
            <person name="Varghese N."/>
        </authorList>
    </citation>
    <scope>NUCLEOTIDE SEQUENCE [LARGE SCALE GENOMIC DNA]</scope>
    <source>
        <strain evidence="3">DSM 23407</strain>
    </source>
</reference>
<evidence type="ECO:0000313" key="2">
    <source>
        <dbReference type="EMBL" id="CUA92348.1"/>
    </source>
</evidence>
<feature type="signal peptide" evidence="1">
    <location>
        <begin position="1"/>
        <end position="23"/>
    </location>
</feature>
<dbReference type="RefSeq" id="WP_055454180.1">
    <property type="nucleotide sequence ID" value="NZ_CYHE01000001.1"/>
</dbReference>
<keyword evidence="3" id="KW-1185">Reference proteome</keyword>